<feature type="non-terminal residue" evidence="1">
    <location>
        <position position="1"/>
    </location>
</feature>
<name>A0A371GHB0_MUCPR</name>
<keyword evidence="2" id="KW-1185">Reference proteome</keyword>
<dbReference type="Proteomes" id="UP000257109">
    <property type="component" value="Unassembled WGS sequence"/>
</dbReference>
<sequence length="69" mass="8031">MCFPLSFACFVLINQYWEIIILYTFMEGNQSTNYMTKLSVFKYESLRLHHPRPPRITLSSQAVGLGISK</sequence>
<gene>
    <name evidence="1" type="ORF">CR513_28273</name>
</gene>
<evidence type="ECO:0000313" key="1">
    <source>
        <dbReference type="EMBL" id="RDX89937.1"/>
    </source>
</evidence>
<dbReference type="EMBL" id="QJKJ01005529">
    <property type="protein sequence ID" value="RDX89937.1"/>
    <property type="molecule type" value="Genomic_DNA"/>
</dbReference>
<dbReference type="AlphaFoldDB" id="A0A371GHB0"/>
<evidence type="ECO:0000313" key="2">
    <source>
        <dbReference type="Proteomes" id="UP000257109"/>
    </source>
</evidence>
<organism evidence="1 2">
    <name type="scientific">Mucuna pruriens</name>
    <name type="common">Velvet bean</name>
    <name type="synonym">Dolichos pruriens</name>
    <dbReference type="NCBI Taxonomy" id="157652"/>
    <lineage>
        <taxon>Eukaryota</taxon>
        <taxon>Viridiplantae</taxon>
        <taxon>Streptophyta</taxon>
        <taxon>Embryophyta</taxon>
        <taxon>Tracheophyta</taxon>
        <taxon>Spermatophyta</taxon>
        <taxon>Magnoliopsida</taxon>
        <taxon>eudicotyledons</taxon>
        <taxon>Gunneridae</taxon>
        <taxon>Pentapetalae</taxon>
        <taxon>rosids</taxon>
        <taxon>fabids</taxon>
        <taxon>Fabales</taxon>
        <taxon>Fabaceae</taxon>
        <taxon>Papilionoideae</taxon>
        <taxon>50 kb inversion clade</taxon>
        <taxon>NPAAA clade</taxon>
        <taxon>indigoferoid/millettioid clade</taxon>
        <taxon>Phaseoleae</taxon>
        <taxon>Mucuna</taxon>
    </lineage>
</organism>
<comment type="caution">
    <text evidence="1">The sequence shown here is derived from an EMBL/GenBank/DDBJ whole genome shotgun (WGS) entry which is preliminary data.</text>
</comment>
<accession>A0A371GHB0</accession>
<proteinExistence type="predicted"/>
<protein>
    <submittedName>
        <fullName evidence="1">Uncharacterized protein</fullName>
    </submittedName>
</protein>
<reference evidence="1" key="1">
    <citation type="submission" date="2018-05" db="EMBL/GenBank/DDBJ databases">
        <title>Draft genome of Mucuna pruriens seed.</title>
        <authorList>
            <person name="Nnadi N.E."/>
            <person name="Vos R."/>
            <person name="Hasami M.H."/>
            <person name="Devisetty U.K."/>
            <person name="Aguiy J.C."/>
        </authorList>
    </citation>
    <scope>NUCLEOTIDE SEQUENCE [LARGE SCALE GENOMIC DNA]</scope>
    <source>
        <strain evidence="1">JCA_2017</strain>
    </source>
</reference>